<name>A0A0C2XJY9_AMAMK</name>
<dbReference type="GO" id="GO:0016788">
    <property type="term" value="F:hydrolase activity, acting on ester bonds"/>
    <property type="evidence" value="ECO:0007669"/>
    <property type="project" value="InterPro"/>
</dbReference>
<reference evidence="1 2" key="1">
    <citation type="submission" date="2014-04" db="EMBL/GenBank/DDBJ databases">
        <title>Evolutionary Origins and Diversification of the Mycorrhizal Mutualists.</title>
        <authorList>
            <consortium name="DOE Joint Genome Institute"/>
            <consortium name="Mycorrhizal Genomics Consortium"/>
            <person name="Kohler A."/>
            <person name="Kuo A."/>
            <person name="Nagy L.G."/>
            <person name="Floudas D."/>
            <person name="Copeland A."/>
            <person name="Barry K.W."/>
            <person name="Cichocki N."/>
            <person name="Veneault-Fourrey C."/>
            <person name="LaButti K."/>
            <person name="Lindquist E.A."/>
            <person name="Lipzen A."/>
            <person name="Lundell T."/>
            <person name="Morin E."/>
            <person name="Murat C."/>
            <person name="Riley R."/>
            <person name="Ohm R."/>
            <person name="Sun H."/>
            <person name="Tunlid A."/>
            <person name="Henrissat B."/>
            <person name="Grigoriev I.V."/>
            <person name="Hibbett D.S."/>
            <person name="Martin F."/>
        </authorList>
    </citation>
    <scope>NUCLEOTIDE SEQUENCE [LARGE SCALE GENOMIC DNA]</scope>
    <source>
        <strain evidence="1 2">Koide BX008</strain>
    </source>
</reference>
<dbReference type="HOGENOM" id="CLU_015101_4_1_1"/>
<dbReference type="Gene3D" id="3.40.50.1110">
    <property type="entry name" value="SGNH hydrolase"/>
    <property type="match status" value="1"/>
</dbReference>
<dbReference type="InterPro" id="IPR036514">
    <property type="entry name" value="SGNH_hydro_sf"/>
</dbReference>
<dbReference type="SUPFAM" id="SSF52266">
    <property type="entry name" value="SGNH hydrolase"/>
    <property type="match status" value="1"/>
</dbReference>
<proteinExistence type="predicted"/>
<protein>
    <submittedName>
        <fullName evidence="1">Carbohydrate esterase family 16 protein</fullName>
    </submittedName>
</protein>
<keyword evidence="2" id="KW-1185">Reference proteome</keyword>
<dbReference type="AlphaFoldDB" id="A0A0C2XJY9"/>
<dbReference type="STRING" id="946122.A0A0C2XJY9"/>
<gene>
    <name evidence="1" type="ORF">M378DRAFT_68334</name>
</gene>
<evidence type="ECO:0000313" key="1">
    <source>
        <dbReference type="EMBL" id="KIL69811.1"/>
    </source>
</evidence>
<dbReference type="InParanoid" id="A0A0C2XJY9"/>
<dbReference type="Pfam" id="PF00657">
    <property type="entry name" value="Lipase_GDSL"/>
    <property type="match status" value="1"/>
</dbReference>
<accession>A0A0C2XJY9</accession>
<dbReference type="InterPro" id="IPR001087">
    <property type="entry name" value="GDSL"/>
</dbReference>
<dbReference type="Proteomes" id="UP000054549">
    <property type="component" value="Unassembled WGS sequence"/>
</dbReference>
<organism evidence="1 2">
    <name type="scientific">Amanita muscaria (strain Koide BX008)</name>
    <dbReference type="NCBI Taxonomy" id="946122"/>
    <lineage>
        <taxon>Eukaryota</taxon>
        <taxon>Fungi</taxon>
        <taxon>Dikarya</taxon>
        <taxon>Basidiomycota</taxon>
        <taxon>Agaricomycotina</taxon>
        <taxon>Agaricomycetes</taxon>
        <taxon>Agaricomycetidae</taxon>
        <taxon>Agaricales</taxon>
        <taxon>Pluteineae</taxon>
        <taxon>Amanitaceae</taxon>
        <taxon>Amanita</taxon>
    </lineage>
</organism>
<sequence length="289" mass="32324">MSTVIQLGSHWPTFAGIKYLVIFGDSYSSVYYDLAQTNVPDALQPLGVTYPGITWNEVDKPNWVGHLIAEDCPGHRYRPFHDETGQDLQYMSSPLLVYDYARGGDTIAGVQHQIRTAFLPKVGQKPSWAPWSAKTSLFVTWVGINDCALSTNHSSAMDKLLKLHEELYEAGARNFMFVDVPPINRSPAYPVAFSDTDRYIKWNLSLKETIKTFGSGHDDVTILLYSSFALFTTLLDNPDGYGFPPSDVRKGGGSIWFDHLHPTSRVHKFLSQDIGEFLSSVGKELEVPN</sequence>
<evidence type="ECO:0000313" key="2">
    <source>
        <dbReference type="Proteomes" id="UP000054549"/>
    </source>
</evidence>
<dbReference type="EMBL" id="KN818225">
    <property type="protein sequence ID" value="KIL69811.1"/>
    <property type="molecule type" value="Genomic_DNA"/>
</dbReference>
<dbReference type="OrthoDB" id="1600564at2759"/>